<organism evidence="9 10">
    <name type="scientific">Clytia hemisphaerica</name>
    <dbReference type="NCBI Taxonomy" id="252671"/>
    <lineage>
        <taxon>Eukaryota</taxon>
        <taxon>Metazoa</taxon>
        <taxon>Cnidaria</taxon>
        <taxon>Hydrozoa</taxon>
        <taxon>Hydroidolina</taxon>
        <taxon>Leptothecata</taxon>
        <taxon>Obeliida</taxon>
        <taxon>Clytiidae</taxon>
        <taxon>Clytia</taxon>
    </lineage>
</organism>
<dbReference type="InterPro" id="IPR024079">
    <property type="entry name" value="MetalloPept_cat_dom_sf"/>
</dbReference>
<dbReference type="Gene3D" id="4.10.70.10">
    <property type="entry name" value="Disintegrin domain"/>
    <property type="match status" value="1"/>
</dbReference>
<evidence type="ECO:0000259" key="5">
    <source>
        <dbReference type="PROSITE" id="PS50022"/>
    </source>
</evidence>
<feature type="domain" description="Disintegrin" evidence="6">
    <location>
        <begin position="274"/>
        <end position="367"/>
    </location>
</feature>
<dbReference type="SUPFAM" id="SSF56496">
    <property type="entry name" value="Fibrinogen C-terminal domain-like"/>
    <property type="match status" value="3"/>
</dbReference>
<dbReference type="Gene3D" id="2.60.120.260">
    <property type="entry name" value="Galactose-binding domain-like"/>
    <property type="match status" value="2"/>
</dbReference>
<keyword evidence="2" id="KW-0325">Glycoprotein</keyword>
<keyword evidence="4" id="KW-0862">Zinc</keyword>
<evidence type="ECO:0000259" key="7">
    <source>
        <dbReference type="PROSITE" id="PS50215"/>
    </source>
</evidence>
<dbReference type="PANTHER" id="PTHR11905">
    <property type="entry name" value="ADAM A DISINTEGRIN AND METALLOPROTEASE DOMAIN"/>
    <property type="match status" value="1"/>
</dbReference>
<dbReference type="EnsemblMetazoa" id="CLYHEMT013162.1">
    <property type="protein sequence ID" value="CLYHEMP013162.1"/>
    <property type="gene ID" value="CLYHEMG013162"/>
</dbReference>
<evidence type="ECO:0000256" key="1">
    <source>
        <dbReference type="ARBA" id="ARBA00023157"/>
    </source>
</evidence>
<feature type="domain" description="F5/8 type C" evidence="5">
    <location>
        <begin position="574"/>
        <end position="667"/>
    </location>
</feature>
<dbReference type="InterPro" id="IPR000884">
    <property type="entry name" value="TSP1_rpt"/>
</dbReference>
<dbReference type="Pfam" id="PF01421">
    <property type="entry name" value="Reprolysin"/>
    <property type="match status" value="1"/>
</dbReference>
<dbReference type="InterPro" id="IPR036436">
    <property type="entry name" value="Disintegrin_dom_sf"/>
</dbReference>
<name>A0A7M5WU73_9CNID</name>
<dbReference type="InterPro" id="IPR006586">
    <property type="entry name" value="ADAM_Cys-rich"/>
</dbReference>
<evidence type="ECO:0000256" key="2">
    <source>
        <dbReference type="ARBA" id="ARBA00023180"/>
    </source>
</evidence>
<dbReference type="Gene3D" id="2.20.100.10">
    <property type="entry name" value="Thrombospondin type-1 (TSP1) repeat"/>
    <property type="match status" value="2"/>
</dbReference>
<dbReference type="PROSITE" id="PS50022">
    <property type="entry name" value="FA58C_3"/>
    <property type="match status" value="1"/>
</dbReference>
<feature type="binding site" evidence="4">
    <location>
        <position position="218"/>
    </location>
    <ligand>
        <name>Zn(2+)</name>
        <dbReference type="ChEBI" id="CHEBI:29105"/>
        <note>catalytic</note>
    </ligand>
</feature>
<dbReference type="SUPFAM" id="SSF82895">
    <property type="entry name" value="TSP-1 type 1 repeat"/>
    <property type="match status" value="2"/>
</dbReference>
<dbReference type="SUPFAM" id="SSF49785">
    <property type="entry name" value="Galactose-binding domain-like"/>
    <property type="match status" value="2"/>
</dbReference>
<dbReference type="Gene3D" id="3.90.215.10">
    <property type="entry name" value="Gamma Fibrinogen, chain A, domain 1"/>
    <property type="match status" value="2"/>
</dbReference>
<feature type="disulfide bond" evidence="3">
    <location>
        <begin position="339"/>
        <end position="359"/>
    </location>
</feature>
<dbReference type="InterPro" id="IPR000421">
    <property type="entry name" value="FA58C"/>
</dbReference>
<protein>
    <submittedName>
        <fullName evidence="9">Uncharacterized protein</fullName>
    </submittedName>
</protein>
<keyword evidence="4" id="KW-0479">Metal-binding</keyword>
<evidence type="ECO:0000313" key="10">
    <source>
        <dbReference type="Proteomes" id="UP000594262"/>
    </source>
</evidence>
<dbReference type="PROSITE" id="PS51820">
    <property type="entry name" value="PA14"/>
    <property type="match status" value="1"/>
</dbReference>
<feature type="binding site" evidence="4">
    <location>
        <position position="224"/>
    </location>
    <ligand>
        <name>Zn(2+)</name>
        <dbReference type="ChEBI" id="CHEBI:29105"/>
        <note>catalytic</note>
    </ligand>
</feature>
<dbReference type="Pfam" id="PF00200">
    <property type="entry name" value="Disintegrin"/>
    <property type="match status" value="1"/>
</dbReference>
<dbReference type="SMART" id="SM00050">
    <property type="entry name" value="DISIN"/>
    <property type="match status" value="1"/>
</dbReference>
<dbReference type="SUPFAM" id="SSF55486">
    <property type="entry name" value="Metalloproteases ('zincins'), catalytic domain"/>
    <property type="match status" value="1"/>
</dbReference>
<dbReference type="NCBIfam" id="NF040941">
    <property type="entry name" value="GGGWT_bact"/>
    <property type="match status" value="2"/>
</dbReference>
<dbReference type="Gene3D" id="3.40.390.10">
    <property type="entry name" value="Collagenase (Catalytic Domain)"/>
    <property type="match status" value="1"/>
</dbReference>
<dbReference type="InterPro" id="IPR037524">
    <property type="entry name" value="PA14/GLEYA"/>
</dbReference>
<evidence type="ECO:0000256" key="3">
    <source>
        <dbReference type="PROSITE-ProRule" id="PRU00068"/>
    </source>
</evidence>
<dbReference type="Pfam" id="PF07691">
    <property type="entry name" value="PA14"/>
    <property type="match status" value="1"/>
</dbReference>
<dbReference type="GO" id="GO:0006508">
    <property type="term" value="P:proteolysis"/>
    <property type="evidence" value="ECO:0007669"/>
    <property type="project" value="InterPro"/>
</dbReference>
<dbReference type="Pfam" id="PF00754">
    <property type="entry name" value="F5_F8_type_C"/>
    <property type="match status" value="1"/>
</dbReference>
<reference evidence="9" key="1">
    <citation type="submission" date="2021-01" db="UniProtKB">
        <authorList>
            <consortium name="EnsemblMetazoa"/>
        </authorList>
    </citation>
    <scope>IDENTIFICATION</scope>
</reference>
<dbReference type="InterPro" id="IPR036383">
    <property type="entry name" value="TSP1_rpt_sf"/>
</dbReference>
<dbReference type="InterPro" id="IPR036056">
    <property type="entry name" value="Fibrinogen-like_C"/>
</dbReference>
<feature type="domain" description="Peptidase M12B" evidence="7">
    <location>
        <begin position="76"/>
        <end position="257"/>
    </location>
</feature>
<evidence type="ECO:0000259" key="8">
    <source>
        <dbReference type="PROSITE" id="PS51820"/>
    </source>
</evidence>
<dbReference type="SMART" id="SM00608">
    <property type="entry name" value="ACR"/>
    <property type="match status" value="1"/>
</dbReference>
<evidence type="ECO:0000313" key="9">
    <source>
        <dbReference type="EnsemblMetazoa" id="CLYHEMP013162.1"/>
    </source>
</evidence>
<feature type="active site" evidence="4">
    <location>
        <position position="215"/>
    </location>
</feature>
<feature type="domain" description="PA14" evidence="8">
    <location>
        <begin position="1724"/>
        <end position="1880"/>
    </location>
</feature>
<dbReference type="FunFam" id="2.20.100.10:FF:000001">
    <property type="entry name" value="semaphorin-5A isoform X1"/>
    <property type="match status" value="1"/>
</dbReference>
<proteinExistence type="predicted"/>
<dbReference type="InterPro" id="IPR011658">
    <property type="entry name" value="PA14_dom"/>
</dbReference>
<dbReference type="SMART" id="SM00209">
    <property type="entry name" value="TSP1"/>
    <property type="match status" value="2"/>
</dbReference>
<sequence>DEEGRHQFIRVDDHVNNIQHMLKKGSFFENDESIEAPMIRKRRDATKNGNIPGLRVFELIDVEPQYKKYLTTNKTRYVELLATVDKGVTEGYNNNKSLILERILNAIGQVDVSYQAIGVRMVLTALEVQTEDLFARENKGGKELGNYKEHAEKLRKTDAFKDISYDHGLFFSKTSWDDGVVGMAYMGSVCTSLQYSINLWTFTAISGPTTIIGHEFGHNFNFPHDGDECTCLTPRGCFMGGSKSSRPGFSDCNLQRLALKEFACINQPPKAPILHRCGNGIKDPGEECDCGTEENCKKNGDNCCEPMKCKLKAHVQCSHYNYPGCCSEQCYFRKEGTLCRKATSNCDVDEYCTGDFPMCPVDNVAQNGMSCGDSIQMIFGTKSRSRETITKLSHHITARYFRIEPKHWKGTGESDWACLRMEMYGCSPDIVNVATPISTVDLYYHSRMCITPNITNDDECAAIPDGTKLIYKQMPNLDCNHNRMLFDYKSDGTMIHHCSGKKICQDADGWLHVSSTCGAEESKFNRTQLDSLKQNEKCWLSEGGWPKTGRKIYLSSNCDLSDYRSKHVLLATDCKLAQGFRNGALPNSAFSSSSHDNGEEAFHARINDASKWCPHKGGIGGWLKVDFGKQVKITEMGIQCGNYWNWVTGYHMYYSDDDKHWTPFKDAHASSWKDDNSVCYNGKCQKTLNHQCQSLWNADSRTASDVCWNKLNTEAKGFGTCSSTSNTSCATENIKCGQIQCRSPDDKPYYIDYGTVYQKFDVDTHICSGASITETDQVGLGMVEDGTMCAPNKFCMKQQCKTAQEHGFKECIKVNGKECNGKGVCRLDGVCQCEGLLNPATGCEKAYTPINGGFSKWSEWDRCSKGCDGGSQSRYRQCNTPVPKHGGTMCNGALIESRNCNTDACPVGRSCLATKLILEEKKRPVYDGVYNIKPSDDQAAFPAYCDMTSDGGGWTLLVSSHMNDWSEANVLSRDAQNPSLSKDYSMLKNADAIKRSYLISQPTFEYKLEAHTRGHWGGIWKAPSTYSLSSTDRYQTDVTLLKKFNNWDYQSRGLQERLPYLYKQRLTTSDSDKNGWGSITDNQHAALPSYYIRGDHMMQQPEHIWYWMREGKYSYPESCLQIMYRGFSEKEPFKSGIYKIQIKGDIVQTYCDFDRHGGGWTLITKVSTTNGWTKENSILRNENDASKGDYSIFKYIDDLKFKDPAETSFDYMLEANSVDSNGGIFSLPVDFTLLNCPPKDKKPVLQKKFGSWNEETENLLKYPVTAGSKNGIFLAASPSDDSSDVLGTIVTSGNGKYLSTLTKPNIVKLWVREGGSRKSCNDIKIRGFHKGKTDYKDGFYMLKDNLNIYCDMETTPNEGWTLLVASNNKGWSAQQVLERNINRPSLYNDYSILNRANKMKSLSKNSTFKYMLDAKLRRHWGGIWRAPIEYSFTQTSSNLDNVHLIHKFSDWAYEANWYSSPQKRFPYLGDPSKGRALLTTASYVDYWEYGTIISNISNRNPAPWMNDNVKSPGSIWYWLNENDCNIDYAKVDGGFSTWSTWSKCSWFCGQGTQKRHRLCNNPIPKCGGDECPASQSLEETQSCQGPCDVSKITTFDNSFCLEPETGQCNPSDGTVIKYRSTTSHCKNEDSDFIFNRDTGKLIHKCSKKPVCIKDQSTGWGVSLVVNSTCKEPTSDLNLARTYYDSVQFSTKCLEASGGTPRDGRTVITWNQCSEDKRRLVFPTIAIGKVKVSKYEFSVTTIDEIAKHQSYPDSPTKTGRIDNLELTRNIGANYVARLQTYFVAPQSGVYRFVVSCDDQGDLYLSTDTQATNKRKIISVASWNSFHQWDKHEKQKSGPIKLIAGQKYYMEGVFNENTGGDHFSVGAYLPDGSSLLPVTNHYLDEF</sequence>
<dbReference type="SUPFAM" id="SSF57552">
    <property type="entry name" value="Blood coagulation inhibitor (disintegrin)"/>
    <property type="match status" value="1"/>
</dbReference>
<dbReference type="PROSITE" id="PS50214">
    <property type="entry name" value="DISINTEGRIN_2"/>
    <property type="match status" value="1"/>
</dbReference>
<keyword evidence="10" id="KW-1185">Reference proteome</keyword>
<dbReference type="PROSITE" id="PS50092">
    <property type="entry name" value="TSP1"/>
    <property type="match status" value="2"/>
</dbReference>
<comment type="caution">
    <text evidence="4">Lacks conserved residue(s) required for the propagation of feature annotation.</text>
</comment>
<dbReference type="Pfam" id="PF08516">
    <property type="entry name" value="ADAM_CR"/>
    <property type="match status" value="1"/>
</dbReference>
<evidence type="ECO:0000259" key="6">
    <source>
        <dbReference type="PROSITE" id="PS50214"/>
    </source>
</evidence>
<dbReference type="Pfam" id="PF00090">
    <property type="entry name" value="TSP_1"/>
    <property type="match status" value="2"/>
</dbReference>
<dbReference type="PROSITE" id="PS50215">
    <property type="entry name" value="ADAM_MEPRO"/>
    <property type="match status" value="1"/>
</dbReference>
<evidence type="ECO:0000256" key="4">
    <source>
        <dbReference type="PROSITE-ProRule" id="PRU00276"/>
    </source>
</evidence>
<dbReference type="OrthoDB" id="5951731at2759"/>
<keyword evidence="1 3" id="KW-1015">Disulfide bond</keyword>
<dbReference type="InterPro" id="IPR001762">
    <property type="entry name" value="Disintegrin_dom"/>
</dbReference>
<dbReference type="Gene3D" id="2.60.120.1560">
    <property type="match status" value="1"/>
</dbReference>
<dbReference type="GO" id="GO:0046872">
    <property type="term" value="F:metal ion binding"/>
    <property type="evidence" value="ECO:0007669"/>
    <property type="project" value="UniProtKB-KW"/>
</dbReference>
<dbReference type="InterPro" id="IPR008979">
    <property type="entry name" value="Galactose-bd-like_sf"/>
</dbReference>
<dbReference type="InterPro" id="IPR001590">
    <property type="entry name" value="Peptidase_M12B"/>
</dbReference>
<accession>A0A7M5WU73</accession>
<dbReference type="Proteomes" id="UP000594262">
    <property type="component" value="Unplaced"/>
</dbReference>
<dbReference type="PANTHER" id="PTHR11905:SF159">
    <property type="entry name" value="ADAM METALLOPROTEASE"/>
    <property type="match status" value="1"/>
</dbReference>
<dbReference type="InterPro" id="IPR014716">
    <property type="entry name" value="Fibrinogen_a/b/g_C_1"/>
</dbReference>
<dbReference type="SUPFAM" id="SSF56988">
    <property type="entry name" value="Anthrax protective antigen"/>
    <property type="match status" value="1"/>
</dbReference>
<dbReference type="GO" id="GO:0004222">
    <property type="term" value="F:metalloendopeptidase activity"/>
    <property type="evidence" value="ECO:0007669"/>
    <property type="project" value="InterPro"/>
</dbReference>
<feature type="binding site" evidence="4">
    <location>
        <position position="214"/>
    </location>
    <ligand>
        <name>Zn(2+)</name>
        <dbReference type="ChEBI" id="CHEBI:29105"/>
        <note>catalytic</note>
    </ligand>
</feature>